<name>A0A9N8VS80_9GLOM</name>
<dbReference type="Gene3D" id="3.40.1180.10">
    <property type="entry name" value="Decaprenyl diphosphate synthase-like"/>
    <property type="match status" value="1"/>
</dbReference>
<keyword evidence="7" id="KW-0812">Transmembrane</keyword>
<dbReference type="EC" id="2.5.1.87" evidence="5"/>
<dbReference type="GO" id="GO:0045547">
    <property type="term" value="F:ditrans,polycis-polyprenyl diphosphate synthase [(2E,6E)-farnesyl diphosphate specific] activity"/>
    <property type="evidence" value="ECO:0007669"/>
    <property type="project" value="UniProtKB-EC"/>
</dbReference>
<evidence type="ECO:0000256" key="12">
    <source>
        <dbReference type="ARBA" id="ARBA00047353"/>
    </source>
</evidence>
<comment type="caution">
    <text evidence="13">The sequence shown here is derived from an EMBL/GenBank/DDBJ whole genome shotgun (WGS) entry which is preliminary data.</text>
</comment>
<evidence type="ECO:0000256" key="1">
    <source>
        <dbReference type="ARBA" id="ARBA00001946"/>
    </source>
</evidence>
<evidence type="ECO:0000313" key="13">
    <source>
        <dbReference type="EMBL" id="CAG8458845.1"/>
    </source>
</evidence>
<dbReference type="InterPro" id="IPR038887">
    <property type="entry name" value="Nus1/NgBR"/>
</dbReference>
<comment type="catalytic activity">
    <reaction evidence="12">
        <text>n isopentenyl diphosphate + (2E,6E)-farnesyl diphosphate = a di-trans,poly-cis-polyprenyl diphosphate + n diphosphate</text>
        <dbReference type="Rhea" id="RHEA:53008"/>
        <dbReference type="Rhea" id="RHEA-COMP:19494"/>
        <dbReference type="ChEBI" id="CHEBI:33019"/>
        <dbReference type="ChEBI" id="CHEBI:128769"/>
        <dbReference type="ChEBI" id="CHEBI:136960"/>
        <dbReference type="ChEBI" id="CHEBI:175763"/>
        <dbReference type="EC" id="2.5.1.87"/>
    </reaction>
</comment>
<evidence type="ECO:0000256" key="11">
    <source>
        <dbReference type="ARBA" id="ARBA00023136"/>
    </source>
</evidence>
<gene>
    <name evidence="13" type="ORF">AGERDE_LOCUS2143</name>
</gene>
<dbReference type="InterPro" id="IPR001441">
    <property type="entry name" value="UPP_synth-like"/>
</dbReference>
<dbReference type="GO" id="GO:0005789">
    <property type="term" value="C:endoplasmic reticulum membrane"/>
    <property type="evidence" value="ECO:0007669"/>
    <property type="project" value="UniProtKB-SubCell"/>
</dbReference>
<keyword evidence="10" id="KW-1133">Transmembrane helix</keyword>
<dbReference type="Pfam" id="PF01255">
    <property type="entry name" value="Prenyltransf"/>
    <property type="match status" value="1"/>
</dbReference>
<reference evidence="13" key="1">
    <citation type="submission" date="2021-06" db="EMBL/GenBank/DDBJ databases">
        <authorList>
            <person name="Kallberg Y."/>
            <person name="Tangrot J."/>
            <person name="Rosling A."/>
        </authorList>
    </citation>
    <scope>NUCLEOTIDE SEQUENCE</scope>
    <source>
        <strain evidence="13">MT106</strain>
    </source>
</reference>
<keyword evidence="11" id="KW-0472">Membrane</keyword>
<evidence type="ECO:0000256" key="7">
    <source>
        <dbReference type="ARBA" id="ARBA00022692"/>
    </source>
</evidence>
<keyword evidence="6" id="KW-0808">Transferase</keyword>
<feature type="non-terminal residue" evidence="13">
    <location>
        <position position="278"/>
    </location>
</feature>
<evidence type="ECO:0000256" key="10">
    <source>
        <dbReference type="ARBA" id="ARBA00022989"/>
    </source>
</evidence>
<dbReference type="PANTHER" id="PTHR21528:SF0">
    <property type="entry name" value="DEHYDRODOLICHYL DIPHOSPHATE SYNTHASE COMPLEX SUBUNIT NUS1"/>
    <property type="match status" value="1"/>
</dbReference>
<evidence type="ECO:0000256" key="9">
    <source>
        <dbReference type="ARBA" id="ARBA00022842"/>
    </source>
</evidence>
<dbReference type="OrthoDB" id="19639at2759"/>
<evidence type="ECO:0000256" key="5">
    <source>
        <dbReference type="ARBA" id="ARBA00012596"/>
    </source>
</evidence>
<accession>A0A9N8VS80</accession>
<sequence>MYLLLAFSTILVSLIISYYCYTYHNARFFRVTLLTLLHFCYTIYKDITWLSLSLVFSQKRTNDAVTPGKVREDVKQLEKVPKHLAVLYWRKYEAGEERQEKTVEKTKTSNSEMIIGFNEISQLCCWALCTGIRVLSLYEAKDNLKSNADLLQSHIEIATRQFFANDKIIPTTRVSALGGGDFLSAQSIKNTEGDDGFVPDLQVNLVSREDGRGHIVKVTKSLVYDTLKGKTKSDKIDIEEVDRRLNVPQFPEPQLLITFAPEIDLDGFPPWHIRLTEI</sequence>
<keyword evidence="9" id="KW-0460">Magnesium</keyword>
<organism evidence="13 14">
    <name type="scientific">Ambispora gerdemannii</name>
    <dbReference type="NCBI Taxonomy" id="144530"/>
    <lineage>
        <taxon>Eukaryota</taxon>
        <taxon>Fungi</taxon>
        <taxon>Fungi incertae sedis</taxon>
        <taxon>Mucoromycota</taxon>
        <taxon>Glomeromycotina</taxon>
        <taxon>Glomeromycetes</taxon>
        <taxon>Archaeosporales</taxon>
        <taxon>Ambisporaceae</taxon>
        <taxon>Ambispora</taxon>
    </lineage>
</organism>
<evidence type="ECO:0000256" key="4">
    <source>
        <dbReference type="ARBA" id="ARBA00005432"/>
    </source>
</evidence>
<protein>
    <recommendedName>
        <fullName evidence="5">ditrans,polycis-polyprenyl diphosphate synthase [(2E,6E)-farnesyldiphosphate specific]</fullName>
        <ecNumber evidence="5">2.5.1.87</ecNumber>
    </recommendedName>
</protein>
<dbReference type="PANTHER" id="PTHR21528">
    <property type="entry name" value="DEHYDRODOLICHYL DIPHOSPHATE SYNTHASE COMPLEX SUBUNIT NUS1"/>
    <property type="match status" value="1"/>
</dbReference>
<dbReference type="EMBL" id="CAJVPL010000168">
    <property type="protein sequence ID" value="CAG8458845.1"/>
    <property type="molecule type" value="Genomic_DNA"/>
</dbReference>
<evidence type="ECO:0000256" key="8">
    <source>
        <dbReference type="ARBA" id="ARBA00022824"/>
    </source>
</evidence>
<dbReference type="Proteomes" id="UP000789831">
    <property type="component" value="Unassembled WGS sequence"/>
</dbReference>
<comment type="similarity">
    <text evidence="4">Belongs to the UPP synthase family.</text>
</comment>
<keyword evidence="14" id="KW-1185">Reference proteome</keyword>
<evidence type="ECO:0000256" key="6">
    <source>
        <dbReference type="ARBA" id="ARBA00022679"/>
    </source>
</evidence>
<comment type="pathway">
    <text evidence="3">Protein modification; protein glycosylation.</text>
</comment>
<comment type="subcellular location">
    <subcellularLocation>
        <location evidence="2">Endoplasmic reticulum membrane</location>
    </subcellularLocation>
</comment>
<evidence type="ECO:0000256" key="3">
    <source>
        <dbReference type="ARBA" id="ARBA00004922"/>
    </source>
</evidence>
<dbReference type="GO" id="GO:1904423">
    <property type="term" value="C:dehydrodolichyl diphosphate synthase complex"/>
    <property type="evidence" value="ECO:0007669"/>
    <property type="project" value="InterPro"/>
</dbReference>
<evidence type="ECO:0000313" key="14">
    <source>
        <dbReference type="Proteomes" id="UP000789831"/>
    </source>
</evidence>
<dbReference type="SUPFAM" id="SSF64005">
    <property type="entry name" value="Undecaprenyl diphosphate synthase"/>
    <property type="match status" value="1"/>
</dbReference>
<comment type="cofactor">
    <cofactor evidence="1">
        <name>Mg(2+)</name>
        <dbReference type="ChEBI" id="CHEBI:18420"/>
    </cofactor>
</comment>
<dbReference type="InterPro" id="IPR036424">
    <property type="entry name" value="UPP_synth-like_sf"/>
</dbReference>
<evidence type="ECO:0000256" key="2">
    <source>
        <dbReference type="ARBA" id="ARBA00004586"/>
    </source>
</evidence>
<keyword evidence="8" id="KW-0256">Endoplasmic reticulum</keyword>
<proteinExistence type="inferred from homology"/>
<dbReference type="AlphaFoldDB" id="A0A9N8VS80"/>